<dbReference type="InterPro" id="IPR035906">
    <property type="entry name" value="MetI-like_sf"/>
</dbReference>
<evidence type="ECO:0000256" key="3">
    <source>
        <dbReference type="ARBA" id="ARBA00022475"/>
    </source>
</evidence>
<keyword evidence="10" id="KW-1185">Reference proteome</keyword>
<dbReference type="GO" id="GO:0005886">
    <property type="term" value="C:plasma membrane"/>
    <property type="evidence" value="ECO:0007669"/>
    <property type="project" value="UniProtKB-SubCell"/>
</dbReference>
<dbReference type="Gene3D" id="1.10.3720.10">
    <property type="entry name" value="MetI-like"/>
    <property type="match status" value="1"/>
</dbReference>
<evidence type="ECO:0000256" key="7">
    <source>
        <dbReference type="RuleBase" id="RU363032"/>
    </source>
</evidence>
<evidence type="ECO:0000256" key="1">
    <source>
        <dbReference type="ARBA" id="ARBA00004651"/>
    </source>
</evidence>
<protein>
    <submittedName>
        <fullName evidence="9">ABC-type nitrate/sulfonate/bicarbonate transport system permease component</fullName>
    </submittedName>
</protein>
<feature type="transmembrane region" description="Helical" evidence="7">
    <location>
        <begin position="104"/>
        <end position="128"/>
    </location>
</feature>
<keyword evidence="3" id="KW-1003">Cell membrane</keyword>
<dbReference type="AlphaFoldDB" id="A0A841RE34"/>
<keyword evidence="4 7" id="KW-0812">Transmembrane</keyword>
<dbReference type="InterPro" id="IPR000515">
    <property type="entry name" value="MetI-like"/>
</dbReference>
<comment type="caution">
    <text evidence="9">The sequence shown here is derived from an EMBL/GenBank/DDBJ whole genome shotgun (WGS) entry which is preliminary data.</text>
</comment>
<dbReference type="GO" id="GO:0055085">
    <property type="term" value="P:transmembrane transport"/>
    <property type="evidence" value="ECO:0007669"/>
    <property type="project" value="InterPro"/>
</dbReference>
<dbReference type="Proteomes" id="UP000587760">
    <property type="component" value="Unassembled WGS sequence"/>
</dbReference>
<evidence type="ECO:0000313" key="9">
    <source>
        <dbReference type="EMBL" id="MBB6481260.1"/>
    </source>
</evidence>
<gene>
    <name evidence="9" type="ORF">HNR50_002940</name>
</gene>
<proteinExistence type="inferred from homology"/>
<feature type="transmembrane region" description="Helical" evidence="7">
    <location>
        <begin position="234"/>
        <end position="255"/>
    </location>
</feature>
<evidence type="ECO:0000256" key="4">
    <source>
        <dbReference type="ARBA" id="ARBA00022692"/>
    </source>
</evidence>
<dbReference type="PANTHER" id="PTHR30151">
    <property type="entry name" value="ALKANE SULFONATE ABC TRANSPORTER-RELATED, MEMBRANE SUBUNIT"/>
    <property type="match status" value="1"/>
</dbReference>
<dbReference type="SUPFAM" id="SSF161098">
    <property type="entry name" value="MetI-like"/>
    <property type="match status" value="1"/>
</dbReference>
<organism evidence="9 10">
    <name type="scientific">Spirochaeta isovalerica</name>
    <dbReference type="NCBI Taxonomy" id="150"/>
    <lineage>
        <taxon>Bacteria</taxon>
        <taxon>Pseudomonadati</taxon>
        <taxon>Spirochaetota</taxon>
        <taxon>Spirochaetia</taxon>
        <taxon>Spirochaetales</taxon>
        <taxon>Spirochaetaceae</taxon>
        <taxon>Spirochaeta</taxon>
    </lineage>
</organism>
<evidence type="ECO:0000313" key="10">
    <source>
        <dbReference type="Proteomes" id="UP000587760"/>
    </source>
</evidence>
<reference evidence="9 10" key="1">
    <citation type="submission" date="2020-08" db="EMBL/GenBank/DDBJ databases">
        <title>Genomic Encyclopedia of Type Strains, Phase IV (KMG-IV): sequencing the most valuable type-strain genomes for metagenomic binning, comparative biology and taxonomic classification.</title>
        <authorList>
            <person name="Goeker M."/>
        </authorList>
    </citation>
    <scope>NUCLEOTIDE SEQUENCE [LARGE SCALE GENOMIC DNA]</scope>
    <source>
        <strain evidence="9 10">DSM 2461</strain>
    </source>
</reference>
<evidence type="ECO:0000259" key="8">
    <source>
        <dbReference type="PROSITE" id="PS50928"/>
    </source>
</evidence>
<keyword evidence="5 7" id="KW-1133">Transmembrane helix</keyword>
<comment type="similarity">
    <text evidence="7">Belongs to the binding-protein-dependent transport system permease family.</text>
</comment>
<name>A0A841RE34_9SPIO</name>
<keyword evidence="6 7" id="KW-0472">Membrane</keyword>
<dbReference type="Pfam" id="PF00528">
    <property type="entry name" value="BPD_transp_1"/>
    <property type="match status" value="1"/>
</dbReference>
<evidence type="ECO:0000256" key="5">
    <source>
        <dbReference type="ARBA" id="ARBA00022989"/>
    </source>
</evidence>
<feature type="domain" description="ABC transmembrane type-1" evidence="8">
    <location>
        <begin position="70"/>
        <end position="249"/>
    </location>
</feature>
<keyword evidence="2 7" id="KW-0813">Transport</keyword>
<dbReference type="RefSeq" id="WP_184747514.1">
    <property type="nucleotide sequence ID" value="NZ_JACHGJ010000006.1"/>
</dbReference>
<dbReference type="EMBL" id="JACHGJ010000006">
    <property type="protein sequence ID" value="MBB6481260.1"/>
    <property type="molecule type" value="Genomic_DNA"/>
</dbReference>
<dbReference type="CDD" id="cd06261">
    <property type="entry name" value="TM_PBP2"/>
    <property type="match status" value="1"/>
</dbReference>
<evidence type="ECO:0000256" key="2">
    <source>
        <dbReference type="ARBA" id="ARBA00022448"/>
    </source>
</evidence>
<accession>A0A841RE34</accession>
<feature type="transmembrane region" description="Helical" evidence="7">
    <location>
        <begin position="13"/>
        <end position="34"/>
    </location>
</feature>
<feature type="transmembrane region" description="Helical" evidence="7">
    <location>
        <begin position="176"/>
        <end position="197"/>
    </location>
</feature>
<evidence type="ECO:0000256" key="6">
    <source>
        <dbReference type="ARBA" id="ARBA00023136"/>
    </source>
</evidence>
<comment type="subcellular location">
    <subcellularLocation>
        <location evidence="1 7">Cell membrane</location>
        <topology evidence="1 7">Multi-pass membrane protein</topology>
    </subcellularLocation>
</comment>
<dbReference type="PANTHER" id="PTHR30151:SF0">
    <property type="entry name" value="ABC TRANSPORTER PERMEASE PROTEIN MJ0413-RELATED"/>
    <property type="match status" value="1"/>
</dbReference>
<feature type="transmembrane region" description="Helical" evidence="7">
    <location>
        <begin position="134"/>
        <end position="155"/>
    </location>
</feature>
<dbReference type="PROSITE" id="PS50928">
    <property type="entry name" value="ABC_TM1"/>
    <property type="match status" value="1"/>
</dbReference>
<sequence length="269" mass="29481">MIDRQIKDTAIKAIRYITGIGIIFLLWHIAATLANHGRGVYFPTPLSTLSGLIDLLKGEQIYGAGIVDHTAVSLLRWFKGFALASLIGVVLGIAMGYYQFLFDLFIPVVTFLQIIPGLAWVPVALLLFGLGEGATFFMIFITSLPPVIVNTAGGIRETPPVYMRASRMMGLKGPRTFFRILIPASSLSIINGLRIALASGWRVLIAAEMVVGSAQGLGFVIIQSRWSLDFVSAFSVIIIIAAIGLFIEKVLFQIIEDNLRHKMGFERIL</sequence>
<feature type="transmembrane region" description="Helical" evidence="7">
    <location>
        <begin position="77"/>
        <end position="97"/>
    </location>
</feature>